<feature type="transmembrane region" description="Helical" evidence="1">
    <location>
        <begin position="80"/>
        <end position="101"/>
    </location>
</feature>
<feature type="transmembrane region" description="Helical" evidence="1">
    <location>
        <begin position="131"/>
        <end position="156"/>
    </location>
</feature>
<feature type="transmembrane region" description="Helical" evidence="1">
    <location>
        <begin position="107"/>
        <end position="124"/>
    </location>
</feature>
<keyword evidence="1" id="KW-0812">Transmembrane</keyword>
<proteinExistence type="predicted"/>
<dbReference type="Proteomes" id="UP000267128">
    <property type="component" value="Unassembled WGS sequence"/>
</dbReference>
<keyword evidence="1" id="KW-1133">Transmembrane helix</keyword>
<dbReference type="SUPFAM" id="SSF81296">
    <property type="entry name" value="E set domains"/>
    <property type="match status" value="1"/>
</dbReference>
<keyword evidence="1" id="KW-0472">Membrane</keyword>
<evidence type="ECO:0000313" key="3">
    <source>
        <dbReference type="EMBL" id="RNL65221.1"/>
    </source>
</evidence>
<organism evidence="3 4">
    <name type="scientific">Nocardioides marmoriginsengisoli</name>
    <dbReference type="NCBI Taxonomy" id="661483"/>
    <lineage>
        <taxon>Bacteria</taxon>
        <taxon>Bacillati</taxon>
        <taxon>Actinomycetota</taxon>
        <taxon>Actinomycetes</taxon>
        <taxon>Propionibacteriales</taxon>
        <taxon>Nocardioidaceae</taxon>
        <taxon>Nocardioides</taxon>
    </lineage>
</organism>
<dbReference type="InterPro" id="IPR036374">
    <property type="entry name" value="OxRdtase_Mopterin-bd_sf"/>
</dbReference>
<dbReference type="OrthoDB" id="9795587at2"/>
<feature type="transmembrane region" description="Helical" evidence="1">
    <location>
        <begin position="176"/>
        <end position="198"/>
    </location>
</feature>
<dbReference type="AlphaFoldDB" id="A0A3N0CPJ7"/>
<sequence length="521" mass="55352">MERTSRTTSWSVVRRARENGPFALAGVFAAAFAVAIAHLVASLLHPQSSPILAVGSAVIDATPTPMKTWAIRQFGTNDKIVLIGSVLAGTLVLALVAGIIARRHLRVGLAITFLLVALAGAAALRRPTAEILDLVPAVTAALLGPLTLWWLVRALLASEGPAAASDAEPGSSRRGFLIGSGALLLGGAVAAGAGQWIYKVRSSLGNIRLPGAAKTLPPLPAGLETTIPGITPFVTPNARFYRVDTKLAVPIVDHSSWRLSIDGMVDNPFSITYDELRDMVFEESDITLTCVSNEVGGRYVGAARWLGVPLRRILDRAGVSPDADQLMSEDVEGFKIGTPMSALMDGRNAIVAIGMNGKVLPREHGFPARLVVPGLYGFVSATKWVTRLTATTYAKDTSYWTDRKWATDAPIKIAARIDTPRPLTNIDPGATAIGGVAWAQGTGIERVEVSIDGGRWQVAELGPDGGNDYWRQWFLRWDATKGNHRLAVRAIGKDGAEQTAVKASPFPDGSSGIQQVLVNVT</sequence>
<dbReference type="GO" id="GO:0006790">
    <property type="term" value="P:sulfur compound metabolic process"/>
    <property type="evidence" value="ECO:0007669"/>
    <property type="project" value="TreeGrafter"/>
</dbReference>
<evidence type="ECO:0000256" key="1">
    <source>
        <dbReference type="SAM" id="Phobius"/>
    </source>
</evidence>
<feature type="domain" description="Oxidoreductase molybdopterin-binding" evidence="2">
    <location>
        <begin position="247"/>
        <end position="397"/>
    </location>
</feature>
<feature type="transmembrane region" description="Helical" evidence="1">
    <location>
        <begin position="21"/>
        <end position="44"/>
    </location>
</feature>
<dbReference type="PANTHER" id="PTHR19372:SF7">
    <property type="entry name" value="SULFITE OXIDASE, MITOCHONDRIAL"/>
    <property type="match status" value="1"/>
</dbReference>
<accession>A0A3N0CPJ7</accession>
<comment type="caution">
    <text evidence="3">The sequence shown here is derived from an EMBL/GenBank/DDBJ whole genome shotgun (WGS) entry which is preliminary data.</text>
</comment>
<name>A0A3N0CPJ7_9ACTN</name>
<dbReference type="EMBL" id="RJSE01000003">
    <property type="protein sequence ID" value="RNL65221.1"/>
    <property type="molecule type" value="Genomic_DNA"/>
</dbReference>
<evidence type="ECO:0000259" key="2">
    <source>
        <dbReference type="Pfam" id="PF00174"/>
    </source>
</evidence>
<keyword evidence="4" id="KW-1185">Reference proteome</keyword>
<dbReference type="GO" id="GO:0008482">
    <property type="term" value="F:sulfite oxidase activity"/>
    <property type="evidence" value="ECO:0007669"/>
    <property type="project" value="TreeGrafter"/>
</dbReference>
<dbReference type="Gene3D" id="2.60.40.650">
    <property type="match status" value="1"/>
</dbReference>
<dbReference type="InterPro" id="IPR014756">
    <property type="entry name" value="Ig_E-set"/>
</dbReference>
<evidence type="ECO:0000313" key="4">
    <source>
        <dbReference type="Proteomes" id="UP000267128"/>
    </source>
</evidence>
<gene>
    <name evidence="3" type="ORF">EFK50_04460</name>
</gene>
<dbReference type="GO" id="GO:0043546">
    <property type="term" value="F:molybdopterin cofactor binding"/>
    <property type="evidence" value="ECO:0007669"/>
    <property type="project" value="TreeGrafter"/>
</dbReference>
<protein>
    <submittedName>
        <fullName evidence="3">Oxidoreductase</fullName>
    </submittedName>
</protein>
<dbReference type="SUPFAM" id="SSF56524">
    <property type="entry name" value="Oxidoreductase molybdopterin-binding domain"/>
    <property type="match status" value="1"/>
</dbReference>
<dbReference type="InterPro" id="IPR000572">
    <property type="entry name" value="OxRdtase_Mopterin-bd_dom"/>
</dbReference>
<dbReference type="Gene3D" id="3.90.420.10">
    <property type="entry name" value="Oxidoreductase, molybdopterin-binding domain"/>
    <property type="match status" value="1"/>
</dbReference>
<dbReference type="Pfam" id="PF00174">
    <property type="entry name" value="Oxidored_molyb"/>
    <property type="match status" value="1"/>
</dbReference>
<dbReference type="PANTHER" id="PTHR19372">
    <property type="entry name" value="SULFITE REDUCTASE"/>
    <property type="match status" value="1"/>
</dbReference>
<reference evidence="3 4" key="1">
    <citation type="submission" date="2018-11" db="EMBL/GenBank/DDBJ databases">
        <authorList>
            <person name="Li F."/>
        </authorList>
    </citation>
    <scope>NUCLEOTIDE SEQUENCE [LARGE SCALE GENOMIC DNA]</scope>
    <source>
        <strain evidence="3 4">Gsoil 097</strain>
    </source>
</reference>
<dbReference type="GO" id="GO:0020037">
    <property type="term" value="F:heme binding"/>
    <property type="evidence" value="ECO:0007669"/>
    <property type="project" value="TreeGrafter"/>
</dbReference>